<keyword evidence="2" id="KW-1185">Reference proteome</keyword>
<reference evidence="1" key="1">
    <citation type="submission" date="2020-07" db="EMBL/GenBank/DDBJ databases">
        <title>Clarias magur genome sequencing, assembly and annotation.</title>
        <authorList>
            <person name="Kushwaha B."/>
            <person name="Kumar R."/>
            <person name="Das P."/>
            <person name="Joshi C.G."/>
            <person name="Kumar D."/>
            <person name="Nagpure N.S."/>
            <person name="Pandey M."/>
            <person name="Agarwal S."/>
            <person name="Srivastava S."/>
            <person name="Singh M."/>
            <person name="Sahoo L."/>
            <person name="Jayasankar P."/>
            <person name="Meher P.K."/>
            <person name="Koringa P.G."/>
            <person name="Iquebal M.A."/>
            <person name="Das S.P."/>
            <person name="Bit A."/>
            <person name="Patnaik S."/>
            <person name="Patel N."/>
            <person name="Shah T.M."/>
            <person name="Hinsu A."/>
            <person name="Jena J.K."/>
        </authorList>
    </citation>
    <scope>NUCLEOTIDE SEQUENCE</scope>
    <source>
        <strain evidence="1">CIFAMagur01</strain>
        <tissue evidence="1">Testis</tissue>
    </source>
</reference>
<organism evidence="1 2">
    <name type="scientific">Clarias magur</name>
    <name type="common">Asian catfish</name>
    <name type="synonym">Macropteronotus magur</name>
    <dbReference type="NCBI Taxonomy" id="1594786"/>
    <lineage>
        <taxon>Eukaryota</taxon>
        <taxon>Metazoa</taxon>
        <taxon>Chordata</taxon>
        <taxon>Craniata</taxon>
        <taxon>Vertebrata</taxon>
        <taxon>Euteleostomi</taxon>
        <taxon>Actinopterygii</taxon>
        <taxon>Neopterygii</taxon>
        <taxon>Teleostei</taxon>
        <taxon>Ostariophysi</taxon>
        <taxon>Siluriformes</taxon>
        <taxon>Clariidae</taxon>
        <taxon>Clarias</taxon>
    </lineage>
</organism>
<dbReference type="AlphaFoldDB" id="A0A8J4TNV7"/>
<accession>A0A8J4TNV7</accession>
<sequence length="77" mass="9073">MRPGACHRARLTHGLFGDASHRCARDSRLHYSTGIRFFRFDELSADKLEDKSMLHSGWRFLGETLLLHQKLWRCNCR</sequence>
<feature type="non-terminal residue" evidence="1">
    <location>
        <position position="77"/>
    </location>
</feature>
<protein>
    <submittedName>
        <fullName evidence="1">Uncharacterized protein</fullName>
    </submittedName>
</protein>
<name>A0A8J4TNV7_CLAMG</name>
<evidence type="ECO:0000313" key="2">
    <source>
        <dbReference type="Proteomes" id="UP000727407"/>
    </source>
</evidence>
<proteinExistence type="predicted"/>
<dbReference type="Proteomes" id="UP000727407">
    <property type="component" value="Unassembled WGS sequence"/>
</dbReference>
<gene>
    <name evidence="1" type="ORF">DAT39_015948</name>
</gene>
<dbReference type="EMBL" id="QNUK01000378">
    <property type="protein sequence ID" value="KAF5894349.1"/>
    <property type="molecule type" value="Genomic_DNA"/>
</dbReference>
<comment type="caution">
    <text evidence="1">The sequence shown here is derived from an EMBL/GenBank/DDBJ whole genome shotgun (WGS) entry which is preliminary data.</text>
</comment>
<evidence type="ECO:0000313" key="1">
    <source>
        <dbReference type="EMBL" id="KAF5894349.1"/>
    </source>
</evidence>